<dbReference type="InterPro" id="IPR024528">
    <property type="entry name" value="ThrE_2"/>
</dbReference>
<proteinExistence type="inferred from homology"/>
<dbReference type="PANTHER" id="PTHR34390">
    <property type="entry name" value="UPF0442 PROTEIN YJJB-RELATED"/>
    <property type="match status" value="1"/>
</dbReference>
<comment type="subcellular location">
    <subcellularLocation>
        <location evidence="1">Cell membrane</location>
        <topology evidence="1">Multi-pass membrane protein</topology>
    </subcellularLocation>
</comment>
<dbReference type="Pfam" id="PF12821">
    <property type="entry name" value="ThrE_2"/>
    <property type="match status" value="1"/>
</dbReference>
<feature type="transmembrane region" description="Helical" evidence="8">
    <location>
        <begin position="76"/>
        <end position="94"/>
    </location>
</feature>
<protein>
    <submittedName>
        <fullName evidence="10">Membrane protein</fullName>
    </submittedName>
</protein>
<dbReference type="PANTHER" id="PTHR34390:SF1">
    <property type="entry name" value="SUCCINATE TRANSPORTER SUBUNIT YJJB-RELATED"/>
    <property type="match status" value="1"/>
</dbReference>
<accession>A0A8J3ES44</accession>
<dbReference type="RefSeq" id="WP_188499249.1">
    <property type="nucleotide sequence ID" value="NZ_BMFV01000052.1"/>
</dbReference>
<dbReference type="Proteomes" id="UP000656813">
    <property type="component" value="Unassembled WGS sequence"/>
</dbReference>
<evidence type="ECO:0000256" key="5">
    <source>
        <dbReference type="ARBA" id="ARBA00022989"/>
    </source>
</evidence>
<name>A0A8J3ES44_9BACL</name>
<evidence type="ECO:0000256" key="1">
    <source>
        <dbReference type="ARBA" id="ARBA00004651"/>
    </source>
</evidence>
<evidence type="ECO:0000256" key="2">
    <source>
        <dbReference type="ARBA" id="ARBA00022475"/>
    </source>
</evidence>
<gene>
    <name evidence="10" type="ORF">GCM10007096_41000</name>
</gene>
<organism evidence="10 11">
    <name type="scientific">Pullulanibacillus pueri</name>
    <dbReference type="NCBI Taxonomy" id="1437324"/>
    <lineage>
        <taxon>Bacteria</taxon>
        <taxon>Bacillati</taxon>
        <taxon>Bacillota</taxon>
        <taxon>Bacilli</taxon>
        <taxon>Bacillales</taxon>
        <taxon>Sporolactobacillaceae</taxon>
        <taxon>Pullulanibacillus</taxon>
    </lineage>
</organism>
<evidence type="ECO:0000256" key="4">
    <source>
        <dbReference type="ARBA" id="ARBA00022692"/>
    </source>
</evidence>
<dbReference type="AlphaFoldDB" id="A0A8J3ES44"/>
<sequence length="146" mass="16017">MLSQLVTSFISSAAFCIIFNSPKQALLKCGFVGMVGWMVYIGLVNWDVNIILANLIAAFAVAVISQTFARRYKMPMIIFTVAGIIPLVPGGMAYDAMRHFVENDYPSAVELSAKVFMLSGAIAMGLVLSEVMNQVYRKIRTRGVNL</sequence>
<feature type="domain" description="Threonine/Serine exporter ThrE" evidence="9">
    <location>
        <begin position="4"/>
        <end position="131"/>
    </location>
</feature>
<feature type="transmembrane region" description="Helical" evidence="8">
    <location>
        <begin position="114"/>
        <end position="132"/>
    </location>
</feature>
<reference evidence="10" key="2">
    <citation type="submission" date="2020-09" db="EMBL/GenBank/DDBJ databases">
        <authorList>
            <person name="Sun Q."/>
            <person name="Zhou Y."/>
        </authorList>
    </citation>
    <scope>NUCLEOTIDE SEQUENCE</scope>
    <source>
        <strain evidence="10">CGMCC 1.12777</strain>
    </source>
</reference>
<evidence type="ECO:0000313" key="10">
    <source>
        <dbReference type="EMBL" id="GGH88507.1"/>
    </source>
</evidence>
<dbReference type="GO" id="GO:0005886">
    <property type="term" value="C:plasma membrane"/>
    <property type="evidence" value="ECO:0007669"/>
    <property type="project" value="UniProtKB-SubCell"/>
</dbReference>
<keyword evidence="5 8" id="KW-1133">Transmembrane helix</keyword>
<dbReference type="EMBL" id="BMFV01000052">
    <property type="protein sequence ID" value="GGH88507.1"/>
    <property type="molecule type" value="Genomic_DNA"/>
</dbReference>
<reference evidence="10" key="1">
    <citation type="journal article" date="2014" name="Int. J. Syst. Evol. Microbiol.">
        <title>Complete genome sequence of Corynebacterium casei LMG S-19264T (=DSM 44701T), isolated from a smear-ripened cheese.</title>
        <authorList>
            <consortium name="US DOE Joint Genome Institute (JGI-PGF)"/>
            <person name="Walter F."/>
            <person name="Albersmeier A."/>
            <person name="Kalinowski J."/>
            <person name="Ruckert C."/>
        </authorList>
    </citation>
    <scope>NUCLEOTIDE SEQUENCE</scope>
    <source>
        <strain evidence="10">CGMCC 1.12777</strain>
    </source>
</reference>
<keyword evidence="2" id="KW-1003">Cell membrane</keyword>
<evidence type="ECO:0000256" key="6">
    <source>
        <dbReference type="ARBA" id="ARBA00023136"/>
    </source>
</evidence>
<keyword evidence="4 8" id="KW-0812">Transmembrane</keyword>
<comment type="similarity">
    <text evidence="7">Belongs to the ThrE exporter (TC 2.A.79) family.</text>
</comment>
<comment type="caution">
    <text evidence="10">The sequence shown here is derived from an EMBL/GenBank/DDBJ whole genome shotgun (WGS) entry which is preliminary data.</text>
</comment>
<dbReference type="InterPro" id="IPR050539">
    <property type="entry name" value="ThrE_Dicarb/AminoAcid_Exp"/>
</dbReference>
<evidence type="ECO:0000259" key="9">
    <source>
        <dbReference type="Pfam" id="PF12821"/>
    </source>
</evidence>
<evidence type="ECO:0000256" key="8">
    <source>
        <dbReference type="SAM" id="Phobius"/>
    </source>
</evidence>
<keyword evidence="3" id="KW-0997">Cell inner membrane</keyword>
<keyword evidence="11" id="KW-1185">Reference proteome</keyword>
<evidence type="ECO:0000313" key="11">
    <source>
        <dbReference type="Proteomes" id="UP000656813"/>
    </source>
</evidence>
<dbReference type="GO" id="GO:0015744">
    <property type="term" value="P:succinate transport"/>
    <property type="evidence" value="ECO:0007669"/>
    <property type="project" value="TreeGrafter"/>
</dbReference>
<feature type="transmembrane region" description="Helical" evidence="8">
    <location>
        <begin position="37"/>
        <end position="64"/>
    </location>
</feature>
<keyword evidence="6 8" id="KW-0472">Membrane</keyword>
<evidence type="ECO:0000256" key="7">
    <source>
        <dbReference type="ARBA" id="ARBA00034125"/>
    </source>
</evidence>
<evidence type="ECO:0000256" key="3">
    <source>
        <dbReference type="ARBA" id="ARBA00022519"/>
    </source>
</evidence>